<evidence type="ECO:0000313" key="1">
    <source>
        <dbReference type="EnsemblPlants" id="OPUNC06G14380.1"/>
    </source>
</evidence>
<organism evidence="1">
    <name type="scientific">Oryza punctata</name>
    <name type="common">Red rice</name>
    <dbReference type="NCBI Taxonomy" id="4537"/>
    <lineage>
        <taxon>Eukaryota</taxon>
        <taxon>Viridiplantae</taxon>
        <taxon>Streptophyta</taxon>
        <taxon>Embryophyta</taxon>
        <taxon>Tracheophyta</taxon>
        <taxon>Spermatophyta</taxon>
        <taxon>Magnoliopsida</taxon>
        <taxon>Liliopsida</taxon>
        <taxon>Poales</taxon>
        <taxon>Poaceae</taxon>
        <taxon>BOP clade</taxon>
        <taxon>Oryzoideae</taxon>
        <taxon>Oryzeae</taxon>
        <taxon>Oryzinae</taxon>
        <taxon>Oryza</taxon>
    </lineage>
</organism>
<proteinExistence type="predicted"/>
<sequence length="109" mass="12215">MVARVAFVESGGHDTVVLHEERLRVEEHKDDAMVTLADAVARREASRQAVAPTEAERELEVSKVELDLKAEEKGWLAEELAAMHEVLKTREIKLEAARSETNRAKLVLT</sequence>
<name>A0A0E0LBU8_ORYPU</name>
<dbReference type="HOGENOM" id="CLU_2188240_0_0_1"/>
<keyword evidence="2" id="KW-1185">Reference proteome</keyword>
<accession>A0A0E0LBU8</accession>
<reference evidence="1" key="1">
    <citation type="submission" date="2015-04" db="UniProtKB">
        <authorList>
            <consortium name="EnsemblPlants"/>
        </authorList>
    </citation>
    <scope>IDENTIFICATION</scope>
</reference>
<dbReference type="AlphaFoldDB" id="A0A0E0LBU8"/>
<protein>
    <submittedName>
        <fullName evidence="1">Uncharacterized protein</fullName>
    </submittedName>
</protein>
<dbReference type="EnsemblPlants" id="OPUNC06G14380.1">
    <property type="protein sequence ID" value="OPUNC06G14380.1"/>
    <property type="gene ID" value="OPUNC06G14380"/>
</dbReference>
<evidence type="ECO:0000313" key="2">
    <source>
        <dbReference type="Proteomes" id="UP000026962"/>
    </source>
</evidence>
<dbReference type="Proteomes" id="UP000026962">
    <property type="component" value="Chromosome 6"/>
</dbReference>
<reference evidence="1" key="2">
    <citation type="submission" date="2018-05" db="EMBL/GenBank/DDBJ databases">
        <title>OpunRS2 (Oryza punctata Reference Sequence Version 2).</title>
        <authorList>
            <person name="Zhang J."/>
            <person name="Kudrna D."/>
            <person name="Lee S."/>
            <person name="Talag J."/>
            <person name="Welchert J."/>
            <person name="Wing R.A."/>
        </authorList>
    </citation>
    <scope>NUCLEOTIDE SEQUENCE [LARGE SCALE GENOMIC DNA]</scope>
</reference>
<dbReference type="Gramene" id="OPUNC06G14380.1">
    <property type="protein sequence ID" value="OPUNC06G14380.1"/>
    <property type="gene ID" value="OPUNC06G14380"/>
</dbReference>